<comment type="caution">
    <text evidence="1">The sequence shown here is derived from an EMBL/GenBank/DDBJ whole genome shotgun (WGS) entry which is preliminary data.</text>
</comment>
<evidence type="ECO:0000313" key="2">
    <source>
        <dbReference type="Proteomes" id="UP000717996"/>
    </source>
</evidence>
<dbReference type="OMA" id="RQDQCNS"/>
<dbReference type="OrthoDB" id="2290843at2759"/>
<protein>
    <submittedName>
        <fullName evidence="1">Uncharacterized protein</fullName>
    </submittedName>
</protein>
<sequence>MDMLNSEYDKLAELQLKLSSRLKDDWEAQRKEQRASRKLDIEQRQVEFDQELALQDKERRKKWTPKRPSNKKKMGLCDELAGFLKNEEQLEIVNESDHTDVDTSILILPPSILESFWSLEIDPPVMRSEIEPTVNLLMKTKAELE</sequence>
<evidence type="ECO:0000313" key="1">
    <source>
        <dbReference type="EMBL" id="KAG1551879.1"/>
    </source>
</evidence>
<dbReference type="EMBL" id="JAANIT010000120">
    <property type="protein sequence ID" value="KAG1551879.1"/>
    <property type="molecule type" value="Genomic_DNA"/>
</dbReference>
<reference evidence="1" key="1">
    <citation type="journal article" date="2020" name="Microb. Genom.">
        <title>Genetic diversity of clinical and environmental Mucorales isolates obtained from an investigation of mucormycosis cases among solid organ transplant recipients.</title>
        <authorList>
            <person name="Nguyen M.H."/>
            <person name="Kaul D."/>
            <person name="Muto C."/>
            <person name="Cheng S.J."/>
            <person name="Richter R.A."/>
            <person name="Bruno V.M."/>
            <person name="Liu G."/>
            <person name="Beyhan S."/>
            <person name="Sundermann A.J."/>
            <person name="Mounaud S."/>
            <person name="Pasculle A.W."/>
            <person name="Nierman W.C."/>
            <person name="Driscoll E."/>
            <person name="Cumbie R."/>
            <person name="Clancy C.J."/>
            <person name="Dupont C.L."/>
        </authorList>
    </citation>
    <scope>NUCLEOTIDE SEQUENCE</scope>
    <source>
        <strain evidence="1">GL16</strain>
    </source>
</reference>
<dbReference type="Proteomes" id="UP000717996">
    <property type="component" value="Unassembled WGS sequence"/>
</dbReference>
<dbReference type="AlphaFoldDB" id="A0A9P6YMT6"/>
<accession>A0A9P6YMT6</accession>
<gene>
    <name evidence="1" type="ORF">G6F51_001578</name>
</gene>
<name>A0A9P6YMT6_RHIOR</name>
<organism evidence="1 2">
    <name type="scientific">Rhizopus oryzae</name>
    <name type="common">Mucormycosis agent</name>
    <name type="synonym">Rhizopus arrhizus var. delemar</name>
    <dbReference type="NCBI Taxonomy" id="64495"/>
    <lineage>
        <taxon>Eukaryota</taxon>
        <taxon>Fungi</taxon>
        <taxon>Fungi incertae sedis</taxon>
        <taxon>Mucoromycota</taxon>
        <taxon>Mucoromycotina</taxon>
        <taxon>Mucoromycetes</taxon>
        <taxon>Mucorales</taxon>
        <taxon>Mucorineae</taxon>
        <taxon>Rhizopodaceae</taxon>
        <taxon>Rhizopus</taxon>
    </lineage>
</organism>
<proteinExistence type="predicted"/>